<comment type="caution">
    <text evidence="2">The sequence shown here is derived from an EMBL/GenBank/DDBJ whole genome shotgun (WGS) entry which is preliminary data.</text>
</comment>
<evidence type="ECO:0000313" key="2">
    <source>
        <dbReference type="EMBL" id="TDN85470.1"/>
    </source>
</evidence>
<reference evidence="2 3" key="1">
    <citation type="submission" date="2019-03" db="EMBL/GenBank/DDBJ databases">
        <title>Genomic Encyclopedia of Type Strains, Phase IV (KMG-IV): sequencing the most valuable type-strain genomes for metagenomic binning, comparative biology and taxonomic classification.</title>
        <authorList>
            <person name="Goeker M."/>
        </authorList>
    </citation>
    <scope>NUCLEOTIDE SEQUENCE [LARGE SCALE GENOMIC DNA]</scope>
    <source>
        <strain evidence="2 3">DSM 25059</strain>
    </source>
</reference>
<feature type="compositionally biased region" description="Basic and acidic residues" evidence="1">
    <location>
        <begin position="48"/>
        <end position="58"/>
    </location>
</feature>
<sequence>MKGQRDPRERRYSPSLRVAAEAVYGTRARPAFAPAIPLDSRSEPGLGDELHMRERHIA</sequence>
<organism evidence="2 3">
    <name type="scientific">Stakelama pacifica</name>
    <dbReference type="NCBI Taxonomy" id="517720"/>
    <lineage>
        <taxon>Bacteria</taxon>
        <taxon>Pseudomonadati</taxon>
        <taxon>Pseudomonadota</taxon>
        <taxon>Alphaproteobacteria</taxon>
        <taxon>Sphingomonadales</taxon>
        <taxon>Sphingomonadaceae</taxon>
        <taxon>Stakelama</taxon>
    </lineage>
</organism>
<dbReference type="EMBL" id="SNWD01000002">
    <property type="protein sequence ID" value="TDN85470.1"/>
    <property type="molecule type" value="Genomic_DNA"/>
</dbReference>
<accession>A0A4R6FVZ7</accession>
<keyword evidence="3" id="KW-1185">Reference proteome</keyword>
<protein>
    <submittedName>
        <fullName evidence="2">Uncharacterized protein</fullName>
    </submittedName>
</protein>
<proteinExistence type="predicted"/>
<evidence type="ECO:0000313" key="3">
    <source>
        <dbReference type="Proteomes" id="UP000295493"/>
    </source>
</evidence>
<gene>
    <name evidence="2" type="ORF">EV664_102176</name>
</gene>
<dbReference type="Proteomes" id="UP000295493">
    <property type="component" value="Unassembled WGS sequence"/>
</dbReference>
<dbReference type="AlphaFoldDB" id="A0A4R6FVZ7"/>
<name>A0A4R6FVZ7_9SPHN</name>
<evidence type="ECO:0000256" key="1">
    <source>
        <dbReference type="SAM" id="MobiDB-lite"/>
    </source>
</evidence>
<feature type="region of interest" description="Disordered" evidence="1">
    <location>
        <begin position="39"/>
        <end position="58"/>
    </location>
</feature>